<keyword evidence="1" id="KW-0472">Membrane</keyword>
<gene>
    <name evidence="2" type="primary">Z365R</name>
    <name evidence="2" type="ORF">ATCV1_Z365R</name>
</gene>
<dbReference type="KEGG" id="vg:5470557"/>
<keyword evidence="1" id="KW-0812">Transmembrane</keyword>
<accession>A7K8X5</accession>
<keyword evidence="3" id="KW-1185">Reference proteome</keyword>
<evidence type="ECO:0000256" key="1">
    <source>
        <dbReference type="SAM" id="Phobius"/>
    </source>
</evidence>
<sequence>MSFQQHITVDNILKVVLAIAVGVLLYTIFFKKTEGYYNYRAIDEIVGPHAYPMDYEDDVDDDSGIPYTEPTDYEDDVMEAEEVVDDTGDMEDDIVDEVVLDQSADEELYQMNDDAEEAYDDSMDNETDESGIPDEIYEEADSEEAEQTAEGPIQPYQAYDFLYAGDVEDGLQENFVMYENNIGVDTTYQ</sequence>
<dbReference type="Proteomes" id="UP000202420">
    <property type="component" value="Segment"/>
</dbReference>
<protein>
    <submittedName>
        <fullName evidence="2">Uncharacterized protein Z365R</fullName>
    </submittedName>
</protein>
<reference evidence="2 3" key="1">
    <citation type="submission" date="2006-09" db="EMBL/GenBank/DDBJ databases">
        <title>Sequence and annotation of the 288-kb ATCV-1 virus that infects an endosymbiotic Chlorella strain of the heliozoon Acanthocystis turfacea.</title>
        <authorList>
            <person name="Fitzgerald L.A."/>
            <person name="Graves M.V."/>
            <person name="Li X."/>
            <person name="Pfitzner A.J.P."/>
            <person name="Hartigan J."/>
            <person name="Van Etten J.L."/>
        </authorList>
    </citation>
    <scope>NUCLEOTIDE SEQUENCE [LARGE SCALE GENOMIC DNA]</scope>
    <source>
        <strain evidence="2 3">ATCV-1</strain>
    </source>
</reference>
<keyword evidence="1" id="KW-1133">Transmembrane helix</keyword>
<organism evidence="2 3">
    <name type="scientific">Chlorovirus heliozoae</name>
    <dbReference type="NCBI Taxonomy" id="322019"/>
    <lineage>
        <taxon>Viruses</taxon>
        <taxon>Varidnaviria</taxon>
        <taxon>Bamfordvirae</taxon>
        <taxon>Nucleocytoviricota</taxon>
        <taxon>Megaviricetes</taxon>
        <taxon>Algavirales</taxon>
        <taxon>Phycodnaviridae</taxon>
        <taxon>Chlorovirus</taxon>
    </lineage>
</organism>
<proteinExistence type="predicted"/>
<dbReference type="GeneID" id="5470557"/>
<dbReference type="RefSeq" id="YP_001426846.1">
    <property type="nucleotide sequence ID" value="NC_008724.1"/>
</dbReference>
<evidence type="ECO:0000313" key="2">
    <source>
        <dbReference type="EMBL" id="ABT16499.1"/>
    </source>
</evidence>
<dbReference type="OrthoDB" id="22117at10239"/>
<name>A7K8X5_9PHYC</name>
<dbReference type="EMBL" id="EF101928">
    <property type="protein sequence ID" value="ABT16499.1"/>
    <property type="molecule type" value="Genomic_DNA"/>
</dbReference>
<evidence type="ECO:0000313" key="3">
    <source>
        <dbReference type="Proteomes" id="UP000202420"/>
    </source>
</evidence>
<feature type="transmembrane region" description="Helical" evidence="1">
    <location>
        <begin position="12"/>
        <end position="30"/>
    </location>
</feature>